<dbReference type="EMBL" id="JBBXMP010000185">
    <property type="protein sequence ID" value="KAL0060257.1"/>
    <property type="molecule type" value="Genomic_DNA"/>
</dbReference>
<evidence type="ECO:0000313" key="3">
    <source>
        <dbReference type="EMBL" id="KAL0060257.1"/>
    </source>
</evidence>
<feature type="compositionally biased region" description="Low complexity" evidence="1">
    <location>
        <begin position="164"/>
        <end position="178"/>
    </location>
</feature>
<evidence type="ECO:0000256" key="2">
    <source>
        <dbReference type="SAM" id="SignalP"/>
    </source>
</evidence>
<accession>A0ABR2ZF37</accession>
<feature type="chain" id="PRO_5045280368" evidence="2">
    <location>
        <begin position="19"/>
        <end position="218"/>
    </location>
</feature>
<feature type="signal peptide" evidence="2">
    <location>
        <begin position="1"/>
        <end position="18"/>
    </location>
</feature>
<protein>
    <submittedName>
        <fullName evidence="3">Uncharacterized protein</fullName>
    </submittedName>
</protein>
<gene>
    <name evidence="3" type="ORF">AAF712_012967</name>
</gene>
<keyword evidence="2" id="KW-0732">Signal</keyword>
<dbReference type="Proteomes" id="UP001437256">
    <property type="component" value="Unassembled WGS sequence"/>
</dbReference>
<sequence length="218" mass="21601">MKAIALGVISFVPLTARAAVITLVDFGEFSPPGTSTLSEAFAVPIGTNGAETKYVLNDGGGTETGAGDGGLVTFTHTPSAIFLIIVSAGYLETFVASASGYKGGGEATGIDGLVHTADTECRYTGKDVGECVITVDAGATDATTVTVTDPATAFLVVTVSEASGTTPTGGRAAPTTGRNGNNTSSGDQKDRDGAMGLSTGKQLILTAGGLVLGALANF</sequence>
<keyword evidence="4" id="KW-1185">Reference proteome</keyword>
<name>A0ABR2ZF37_9AGAR</name>
<organism evidence="3 4">
    <name type="scientific">Marasmius tenuissimus</name>
    <dbReference type="NCBI Taxonomy" id="585030"/>
    <lineage>
        <taxon>Eukaryota</taxon>
        <taxon>Fungi</taxon>
        <taxon>Dikarya</taxon>
        <taxon>Basidiomycota</taxon>
        <taxon>Agaricomycotina</taxon>
        <taxon>Agaricomycetes</taxon>
        <taxon>Agaricomycetidae</taxon>
        <taxon>Agaricales</taxon>
        <taxon>Marasmiineae</taxon>
        <taxon>Marasmiaceae</taxon>
        <taxon>Marasmius</taxon>
    </lineage>
</organism>
<evidence type="ECO:0000313" key="4">
    <source>
        <dbReference type="Proteomes" id="UP001437256"/>
    </source>
</evidence>
<feature type="region of interest" description="Disordered" evidence="1">
    <location>
        <begin position="163"/>
        <end position="195"/>
    </location>
</feature>
<reference evidence="3 4" key="1">
    <citation type="submission" date="2024-05" db="EMBL/GenBank/DDBJ databases">
        <title>A draft genome resource for the thread blight pathogen Marasmius tenuissimus strain MS-2.</title>
        <authorList>
            <person name="Yulfo-Soto G.E."/>
            <person name="Baruah I.K."/>
            <person name="Amoako-Attah I."/>
            <person name="Bukari Y."/>
            <person name="Meinhardt L.W."/>
            <person name="Bailey B.A."/>
            <person name="Cohen S.P."/>
        </authorList>
    </citation>
    <scope>NUCLEOTIDE SEQUENCE [LARGE SCALE GENOMIC DNA]</scope>
    <source>
        <strain evidence="3 4">MS-2</strain>
    </source>
</reference>
<comment type="caution">
    <text evidence="3">The sequence shown here is derived from an EMBL/GenBank/DDBJ whole genome shotgun (WGS) entry which is preliminary data.</text>
</comment>
<evidence type="ECO:0000256" key="1">
    <source>
        <dbReference type="SAM" id="MobiDB-lite"/>
    </source>
</evidence>
<proteinExistence type="predicted"/>